<dbReference type="Proteomes" id="UP000030661">
    <property type="component" value="Unassembled WGS sequence"/>
</dbReference>
<evidence type="ECO:0000313" key="2">
    <source>
        <dbReference type="Proteomes" id="UP000030661"/>
    </source>
</evidence>
<protein>
    <submittedName>
        <fullName evidence="1">Uncharacterized protein</fullName>
    </submittedName>
</protein>
<dbReference type="HOGENOM" id="CLU_2477012_0_0_0"/>
<organism evidence="1">
    <name type="scientific">Vecturithrix granuli</name>
    <dbReference type="NCBI Taxonomy" id="1499967"/>
    <lineage>
        <taxon>Bacteria</taxon>
        <taxon>Candidatus Moduliflexota</taxon>
        <taxon>Candidatus Vecturitrichia</taxon>
        <taxon>Candidatus Vecturitrichales</taxon>
        <taxon>Candidatus Vecturitrichaceae</taxon>
        <taxon>Candidatus Vecturithrix</taxon>
    </lineage>
</organism>
<dbReference type="EMBL" id="DF820478">
    <property type="protein sequence ID" value="GAK61297.1"/>
    <property type="molecule type" value="Genomic_DNA"/>
</dbReference>
<proteinExistence type="predicted"/>
<sequence>MNKNTFTLQEILACYRAWNEAERHEQIRNAGKKPLEQKWQEYLELMAFGLALKPTPSQHEQRQKVESLNRYYEQIQRFEVRRASHRK</sequence>
<evidence type="ECO:0000313" key="1">
    <source>
        <dbReference type="EMBL" id="GAK61297.1"/>
    </source>
</evidence>
<accession>A0A081C9P2</accession>
<reference evidence="1" key="1">
    <citation type="journal article" date="2015" name="PeerJ">
        <title>First genomic representation of candidate bacterial phylum KSB3 points to enhanced environmental sensing as a trigger of wastewater bulking.</title>
        <authorList>
            <person name="Sekiguchi Y."/>
            <person name="Ohashi A."/>
            <person name="Parks D.H."/>
            <person name="Yamauchi T."/>
            <person name="Tyson G.W."/>
            <person name="Hugenholtz P."/>
        </authorList>
    </citation>
    <scope>NUCLEOTIDE SEQUENCE [LARGE SCALE GENOMIC DNA]</scope>
</reference>
<name>A0A081C9P2_VECG1</name>
<keyword evidence="2" id="KW-1185">Reference proteome</keyword>
<gene>
    <name evidence="1" type="ORF">U27_01197</name>
</gene>
<dbReference type="AlphaFoldDB" id="A0A081C9P2"/>
<dbReference type="STRING" id="1499967.U27_01197"/>